<evidence type="ECO:0000313" key="2">
    <source>
        <dbReference type="Proteomes" id="UP001499978"/>
    </source>
</evidence>
<proteinExistence type="predicted"/>
<name>A0ABN3NSA9_9ACTN</name>
<protein>
    <submittedName>
        <fullName evidence="1">Uncharacterized protein</fullName>
    </submittedName>
</protein>
<accession>A0ABN3NSA9</accession>
<gene>
    <name evidence="1" type="ORF">GCM10010201_33250</name>
</gene>
<organism evidence="1 2">
    <name type="scientific">Pilimelia columellifera subsp. columellifera</name>
    <dbReference type="NCBI Taxonomy" id="706583"/>
    <lineage>
        <taxon>Bacteria</taxon>
        <taxon>Bacillati</taxon>
        <taxon>Actinomycetota</taxon>
        <taxon>Actinomycetes</taxon>
        <taxon>Micromonosporales</taxon>
        <taxon>Micromonosporaceae</taxon>
        <taxon>Pilimelia</taxon>
    </lineage>
</organism>
<dbReference type="EMBL" id="BAAARY010000023">
    <property type="protein sequence ID" value="GAA2531037.1"/>
    <property type="molecule type" value="Genomic_DNA"/>
</dbReference>
<dbReference type="RefSeq" id="WP_344174166.1">
    <property type="nucleotide sequence ID" value="NZ_BAAARY010000023.1"/>
</dbReference>
<reference evidence="1 2" key="1">
    <citation type="journal article" date="2019" name="Int. J. Syst. Evol. Microbiol.">
        <title>The Global Catalogue of Microorganisms (GCM) 10K type strain sequencing project: providing services to taxonomists for standard genome sequencing and annotation.</title>
        <authorList>
            <consortium name="The Broad Institute Genomics Platform"/>
            <consortium name="The Broad Institute Genome Sequencing Center for Infectious Disease"/>
            <person name="Wu L."/>
            <person name="Ma J."/>
        </authorList>
    </citation>
    <scope>NUCLEOTIDE SEQUENCE [LARGE SCALE GENOMIC DNA]</scope>
    <source>
        <strain evidence="1 2">JCM 3367</strain>
    </source>
</reference>
<evidence type="ECO:0000313" key="1">
    <source>
        <dbReference type="EMBL" id="GAA2531037.1"/>
    </source>
</evidence>
<sequence>MELARLDRSGRLSMRAVLRHLAWRPGHRVDIDVVDGAILVVSTFDGTHRVGSRGDLALPAAARALCGLNIEDAALVVAAYPMAGVVLAHPAAVVARYLHQLHQSLRVGHGG</sequence>
<comment type="caution">
    <text evidence="1">The sequence shown here is derived from an EMBL/GenBank/DDBJ whole genome shotgun (WGS) entry which is preliminary data.</text>
</comment>
<keyword evidence="2" id="KW-1185">Reference proteome</keyword>
<dbReference type="Proteomes" id="UP001499978">
    <property type="component" value="Unassembled WGS sequence"/>
</dbReference>